<comment type="caution">
    <text evidence="1">The sequence shown here is derived from an EMBL/GenBank/DDBJ whole genome shotgun (WGS) entry which is preliminary data.</text>
</comment>
<reference evidence="1" key="1">
    <citation type="submission" date="2013-11" db="EMBL/GenBank/DDBJ databases">
        <title>Genome sequence of the fusiform rust pathogen reveals effectors for host alternation and coevolution with pine.</title>
        <authorList>
            <consortium name="DOE Joint Genome Institute"/>
            <person name="Smith K."/>
            <person name="Pendleton A."/>
            <person name="Kubisiak T."/>
            <person name="Anderson C."/>
            <person name="Salamov A."/>
            <person name="Aerts A."/>
            <person name="Riley R."/>
            <person name="Clum A."/>
            <person name="Lindquist E."/>
            <person name="Ence D."/>
            <person name="Campbell M."/>
            <person name="Kronenberg Z."/>
            <person name="Feau N."/>
            <person name="Dhillon B."/>
            <person name="Hamelin R."/>
            <person name="Burleigh J."/>
            <person name="Smith J."/>
            <person name="Yandell M."/>
            <person name="Nelson C."/>
            <person name="Grigoriev I."/>
            <person name="Davis J."/>
        </authorList>
    </citation>
    <scope>NUCLEOTIDE SEQUENCE</scope>
    <source>
        <strain evidence="1">G11</strain>
    </source>
</reference>
<proteinExistence type="predicted"/>
<keyword evidence="2" id="KW-1185">Reference proteome</keyword>
<protein>
    <submittedName>
        <fullName evidence="1">Uncharacterized protein</fullName>
    </submittedName>
</protein>
<dbReference type="AlphaFoldDB" id="A0A9P6NLW5"/>
<evidence type="ECO:0000313" key="2">
    <source>
        <dbReference type="Proteomes" id="UP000886653"/>
    </source>
</evidence>
<dbReference type="OrthoDB" id="2499552at2759"/>
<gene>
    <name evidence="1" type="ORF">CROQUDRAFT_41438</name>
</gene>
<sequence>MRITKKLLFQLSNQTFQISSSSSLKIQQQERQQIKNKNKKPIPLSLLIKSNHQLELPPILNSNSQKNHQIQNHKKNFITSTQIIQKLIHHSKKSNQISNSSSSSTPWPINLRIIDGWTGRGRWGEGKPDVKEWIGVDKKHKDLVREDWLYIFF</sequence>
<dbReference type="EMBL" id="MU167237">
    <property type="protein sequence ID" value="KAG0148423.1"/>
    <property type="molecule type" value="Genomic_DNA"/>
</dbReference>
<dbReference type="Proteomes" id="UP000886653">
    <property type="component" value="Unassembled WGS sequence"/>
</dbReference>
<organism evidence="1 2">
    <name type="scientific">Cronartium quercuum f. sp. fusiforme G11</name>
    <dbReference type="NCBI Taxonomy" id="708437"/>
    <lineage>
        <taxon>Eukaryota</taxon>
        <taxon>Fungi</taxon>
        <taxon>Dikarya</taxon>
        <taxon>Basidiomycota</taxon>
        <taxon>Pucciniomycotina</taxon>
        <taxon>Pucciniomycetes</taxon>
        <taxon>Pucciniales</taxon>
        <taxon>Coleosporiaceae</taxon>
        <taxon>Cronartium</taxon>
    </lineage>
</organism>
<name>A0A9P6NLW5_9BASI</name>
<accession>A0A9P6NLW5</accession>
<evidence type="ECO:0000313" key="1">
    <source>
        <dbReference type="EMBL" id="KAG0148423.1"/>
    </source>
</evidence>